<accession>A0A2G9P7N0</accession>
<dbReference type="AlphaFoldDB" id="A0A2G9P7N0"/>
<proteinExistence type="predicted"/>
<evidence type="ECO:0000313" key="2">
    <source>
        <dbReference type="EMBL" id="PIN99367.1"/>
    </source>
</evidence>
<organism evidence="2">
    <name type="scientific">Aquarana catesbeiana</name>
    <name type="common">American bullfrog</name>
    <name type="synonym">Rana catesbeiana</name>
    <dbReference type="NCBI Taxonomy" id="8400"/>
    <lineage>
        <taxon>Eukaryota</taxon>
        <taxon>Metazoa</taxon>
        <taxon>Chordata</taxon>
        <taxon>Craniata</taxon>
        <taxon>Vertebrata</taxon>
        <taxon>Euteleostomi</taxon>
        <taxon>Amphibia</taxon>
        <taxon>Batrachia</taxon>
        <taxon>Anura</taxon>
        <taxon>Neobatrachia</taxon>
        <taxon>Ranoidea</taxon>
        <taxon>Ranidae</taxon>
        <taxon>Aquarana</taxon>
    </lineage>
</organism>
<name>A0A2G9P7N0_AQUCT</name>
<evidence type="ECO:0000256" key="1">
    <source>
        <dbReference type="SAM" id="MobiDB-lite"/>
    </source>
</evidence>
<dbReference type="EMBL" id="KV922641">
    <property type="protein sequence ID" value="PIN99367.1"/>
    <property type="molecule type" value="Genomic_DNA"/>
</dbReference>
<feature type="region of interest" description="Disordered" evidence="1">
    <location>
        <begin position="93"/>
        <end position="115"/>
    </location>
</feature>
<reference evidence="2" key="1">
    <citation type="submission" date="2017-08" db="EMBL/GenBank/DDBJ databases">
        <title>Assembly of the North American Bullfrog Genome.</title>
        <authorList>
            <person name="Warren R.L."/>
            <person name="Vandervalk B.P."/>
            <person name="Kucuk E."/>
            <person name="Birol I."/>
            <person name="Helbing C."/>
            <person name="Pandoh P."/>
            <person name="Behsaz B."/>
            <person name="Mohamadi H."/>
            <person name="Chu J."/>
            <person name="Jackman S."/>
            <person name="Hammond S.A."/>
            <person name="Veldhoen N."/>
            <person name="Kirk H."/>
            <person name="Zhao Y."/>
            <person name="Coope R."/>
            <person name="Pleasance S."/>
            <person name="Moore R."/>
            <person name="Holt R."/>
        </authorList>
    </citation>
    <scope>NUCLEOTIDE SEQUENCE</scope>
    <source>
        <strain evidence="2">Bruno</strain>
        <tissue evidence="2">Liver</tissue>
    </source>
</reference>
<protein>
    <submittedName>
        <fullName evidence="2">Uncharacterized protein</fullName>
    </submittedName>
</protein>
<gene>
    <name evidence="2" type="ORF">AB205_0034160</name>
</gene>
<sequence length="185" mass="21321">MSFEEMMEMVNILKRTDYDGKHGPYRNPNVRKAKIMTKVVRTFEREKIMSSSWNSAKTDNWTTIQAMFHITISSVKNICLLSTPFLYSHGEKRIRTSEDTSNPTPTEERERSTQPEYVDAEVQEVVGEVVEIVSTTGDVDVVEEETHFSSASAQVLISEIMVCNHDLEKMKQNIHDVQKKTEQHH</sequence>